<comment type="caution">
    <text evidence="1">The sequence shown here is derived from an EMBL/GenBank/DDBJ whole genome shotgun (WGS) entry which is preliminary data.</text>
</comment>
<reference evidence="1 2" key="1">
    <citation type="submission" date="2019-05" db="EMBL/GenBank/DDBJ databases">
        <title>Comparative genomics and metabolomics analyses of clavulanic acid producing Streptomyces species provides insight into specialized metabolism and evolution of beta-lactam biosynthetic gene clusters.</title>
        <authorList>
            <person name="Moore M.A."/>
            <person name="Cruz-Morales P."/>
            <person name="Barona Gomez F."/>
            <person name="Kapil T."/>
        </authorList>
    </citation>
    <scope>NUCLEOTIDE SEQUENCE [LARGE SCALE GENOMIC DNA]</scope>
    <source>
        <strain evidence="1 2">NRRL 5741</strain>
    </source>
</reference>
<gene>
    <name evidence="1" type="ORF">FF041_23620</name>
</gene>
<evidence type="ECO:0000313" key="2">
    <source>
        <dbReference type="Proteomes" id="UP000419138"/>
    </source>
</evidence>
<dbReference type="RefSeq" id="WP_153524638.1">
    <property type="nucleotide sequence ID" value="NZ_JBEPDZ010000072.1"/>
</dbReference>
<sequence>MQYRLIGPERPEGVFGTLAEAEAAAEAFYPADSQLEWSAPEPGCHLLWFIHRNEGLKVDTHYRIIED</sequence>
<proteinExistence type="predicted"/>
<evidence type="ECO:0000313" key="1">
    <source>
        <dbReference type="EMBL" id="MQT03064.1"/>
    </source>
</evidence>
<dbReference type="AlphaFoldDB" id="A0A646KL74"/>
<name>A0A646KL74_STRJU</name>
<accession>A0A646KL74</accession>
<organism evidence="1 2">
    <name type="scientific">Streptomyces jumonjinensis</name>
    <dbReference type="NCBI Taxonomy" id="1945"/>
    <lineage>
        <taxon>Bacteria</taxon>
        <taxon>Bacillati</taxon>
        <taxon>Actinomycetota</taxon>
        <taxon>Actinomycetes</taxon>
        <taxon>Kitasatosporales</taxon>
        <taxon>Streptomycetaceae</taxon>
        <taxon>Streptomyces</taxon>
    </lineage>
</organism>
<protein>
    <submittedName>
        <fullName evidence="1">Uncharacterized protein</fullName>
    </submittedName>
</protein>
<keyword evidence="2" id="KW-1185">Reference proteome</keyword>
<dbReference type="OrthoDB" id="9918023at2"/>
<dbReference type="Proteomes" id="UP000419138">
    <property type="component" value="Unassembled WGS sequence"/>
</dbReference>
<dbReference type="EMBL" id="VCLA01000162">
    <property type="protein sequence ID" value="MQT03064.1"/>
    <property type="molecule type" value="Genomic_DNA"/>
</dbReference>